<organism evidence="9 10">
    <name type="scientific">Archangium gephyra</name>
    <dbReference type="NCBI Taxonomy" id="48"/>
    <lineage>
        <taxon>Bacteria</taxon>
        <taxon>Pseudomonadati</taxon>
        <taxon>Myxococcota</taxon>
        <taxon>Myxococcia</taxon>
        <taxon>Myxococcales</taxon>
        <taxon>Cystobacterineae</taxon>
        <taxon>Archangiaceae</taxon>
        <taxon>Archangium</taxon>
    </lineage>
</organism>
<proteinExistence type="inferred from homology"/>
<dbReference type="GO" id="GO:0022857">
    <property type="term" value="F:transmembrane transporter activity"/>
    <property type="evidence" value="ECO:0007669"/>
    <property type="project" value="InterPro"/>
</dbReference>
<evidence type="ECO:0000256" key="1">
    <source>
        <dbReference type="ARBA" id="ARBA00004162"/>
    </source>
</evidence>
<evidence type="ECO:0000313" key="10">
    <source>
        <dbReference type="Proteomes" id="UP000249061"/>
    </source>
</evidence>
<dbReference type="Gene3D" id="3.30.420.270">
    <property type="match status" value="1"/>
</dbReference>
<evidence type="ECO:0000256" key="3">
    <source>
        <dbReference type="ARBA" id="ARBA00022475"/>
    </source>
</evidence>
<dbReference type="EMBL" id="QFQP01000069">
    <property type="protein sequence ID" value="PZR03861.1"/>
    <property type="molecule type" value="Genomic_DNA"/>
</dbReference>
<comment type="subcellular location">
    <subcellularLocation>
        <location evidence="1">Cell membrane</location>
        <topology evidence="1">Single-pass membrane protein</topology>
    </subcellularLocation>
    <subcellularLocation>
        <location evidence="7">Cell membrane</location>
        <topology evidence="7">Single-pass type II membrane protein</topology>
    </subcellularLocation>
</comment>
<evidence type="ECO:0000256" key="4">
    <source>
        <dbReference type="ARBA" id="ARBA00022692"/>
    </source>
</evidence>
<sequence length="157" mass="16795">MAVDLDQGGGKKRVRPVMNITPLVDVVLVLLIIFMVVTPLLTKQLWLNVPPKPEENSPPPPPDAVPPLVLTVERDGVTKVNGEVIPRAELAARLVRMLNARPDKVVFFDADSTMEYGQALEVMDLVRGGGVETLAVLADETMTTASVEAAGTSAGSR</sequence>
<dbReference type="InterPro" id="IPR003400">
    <property type="entry name" value="ExbD"/>
</dbReference>
<accession>A0A2W5V1N1</accession>
<evidence type="ECO:0000256" key="2">
    <source>
        <dbReference type="ARBA" id="ARBA00005811"/>
    </source>
</evidence>
<evidence type="ECO:0000256" key="8">
    <source>
        <dbReference type="SAM" id="Phobius"/>
    </source>
</evidence>
<protein>
    <submittedName>
        <fullName evidence="9">Biopolymer transporter ExbD</fullName>
    </submittedName>
</protein>
<evidence type="ECO:0000256" key="7">
    <source>
        <dbReference type="RuleBase" id="RU003879"/>
    </source>
</evidence>
<dbReference type="PANTHER" id="PTHR30558">
    <property type="entry name" value="EXBD MEMBRANE COMPONENT OF PMF-DRIVEN MACROMOLECULE IMPORT SYSTEM"/>
    <property type="match status" value="1"/>
</dbReference>
<keyword evidence="5 8" id="KW-1133">Transmembrane helix</keyword>
<comment type="caution">
    <text evidence="9">The sequence shown here is derived from an EMBL/GenBank/DDBJ whole genome shotgun (WGS) entry which is preliminary data.</text>
</comment>
<keyword evidence="7" id="KW-0653">Protein transport</keyword>
<comment type="similarity">
    <text evidence="2 7">Belongs to the ExbD/TolR family.</text>
</comment>
<evidence type="ECO:0000313" key="9">
    <source>
        <dbReference type="EMBL" id="PZR03861.1"/>
    </source>
</evidence>
<dbReference type="AlphaFoldDB" id="A0A2W5V1N1"/>
<dbReference type="PANTHER" id="PTHR30558:SF7">
    <property type="entry name" value="TOL-PAL SYSTEM PROTEIN TOLR"/>
    <property type="match status" value="1"/>
</dbReference>
<keyword evidence="3" id="KW-1003">Cell membrane</keyword>
<keyword evidence="6 8" id="KW-0472">Membrane</keyword>
<dbReference type="GO" id="GO:0015031">
    <property type="term" value="P:protein transport"/>
    <property type="evidence" value="ECO:0007669"/>
    <property type="project" value="UniProtKB-KW"/>
</dbReference>
<evidence type="ECO:0000256" key="6">
    <source>
        <dbReference type="ARBA" id="ARBA00023136"/>
    </source>
</evidence>
<dbReference type="Proteomes" id="UP000249061">
    <property type="component" value="Unassembled WGS sequence"/>
</dbReference>
<dbReference type="Pfam" id="PF02472">
    <property type="entry name" value="ExbD"/>
    <property type="match status" value="1"/>
</dbReference>
<dbReference type="GO" id="GO:0005886">
    <property type="term" value="C:plasma membrane"/>
    <property type="evidence" value="ECO:0007669"/>
    <property type="project" value="UniProtKB-SubCell"/>
</dbReference>
<name>A0A2W5V1N1_9BACT</name>
<reference evidence="9 10" key="1">
    <citation type="submission" date="2017-08" db="EMBL/GenBank/DDBJ databases">
        <title>Infants hospitalized years apart are colonized by the same room-sourced microbial strains.</title>
        <authorList>
            <person name="Brooks B."/>
            <person name="Olm M.R."/>
            <person name="Firek B.A."/>
            <person name="Baker R."/>
            <person name="Thomas B.C."/>
            <person name="Morowitz M.J."/>
            <person name="Banfield J.F."/>
        </authorList>
    </citation>
    <scope>NUCLEOTIDE SEQUENCE [LARGE SCALE GENOMIC DNA]</scope>
    <source>
        <strain evidence="9">S2_003_000_R2_14</strain>
    </source>
</reference>
<keyword evidence="7" id="KW-0813">Transport</keyword>
<feature type="transmembrane region" description="Helical" evidence="8">
    <location>
        <begin position="20"/>
        <end position="42"/>
    </location>
</feature>
<gene>
    <name evidence="9" type="ORF">DI536_35275</name>
</gene>
<keyword evidence="4 7" id="KW-0812">Transmembrane</keyword>
<evidence type="ECO:0000256" key="5">
    <source>
        <dbReference type="ARBA" id="ARBA00022989"/>
    </source>
</evidence>